<proteinExistence type="inferred from homology"/>
<evidence type="ECO:0000256" key="1">
    <source>
        <dbReference type="ARBA" id="ARBA00009764"/>
    </source>
</evidence>
<dbReference type="PANTHER" id="PTHR30288">
    <property type="entry name" value="FLAGELLAR CAP/ASSEMBLY PROTEIN FLID"/>
    <property type="match status" value="1"/>
</dbReference>
<reference evidence="8 9" key="1">
    <citation type="submission" date="2024-06" db="EMBL/GenBank/DDBJ databases">
        <title>Genomic Encyclopedia of Type Strains, Phase IV (KMG-IV): sequencing the most valuable type-strain genomes for metagenomic binning, comparative biology and taxonomic classification.</title>
        <authorList>
            <person name="Goeker M."/>
        </authorList>
    </citation>
    <scope>NUCLEOTIDE SEQUENCE [LARGE SCALE GENOMIC DNA]</scope>
    <source>
        <strain evidence="8 9">DSM 23520</strain>
    </source>
</reference>
<gene>
    <name evidence="8" type="ORF">ABID56_001063</name>
</gene>
<accession>A0ABV2KTR0</accession>
<dbReference type="InterPro" id="IPR040026">
    <property type="entry name" value="FliD"/>
</dbReference>
<evidence type="ECO:0000313" key="8">
    <source>
        <dbReference type="EMBL" id="MET3682973.1"/>
    </source>
</evidence>
<comment type="function">
    <text evidence="5">Required for morphogenesis and for the elongation of the flagellar filament by facilitating polymerization of the flagellin monomers at the tip of growing filament. Forms a capping structure, which prevents flagellin subunits (transported through the central channel of the flagellum) from leaking out without polymerization at the distal end.</text>
</comment>
<dbReference type="Pfam" id="PF07195">
    <property type="entry name" value="FliD_C"/>
    <property type="match status" value="1"/>
</dbReference>
<keyword evidence="8" id="KW-0282">Flagellum</keyword>
<evidence type="ECO:0000256" key="4">
    <source>
        <dbReference type="ARBA" id="ARBA00023143"/>
    </source>
</evidence>
<keyword evidence="5" id="KW-0964">Secreted</keyword>
<protein>
    <recommendedName>
        <fullName evidence="5">Flagellar hook-associated protein 2</fullName>
        <shortName evidence="5">HAP2</shortName>
    </recommendedName>
    <alternativeName>
        <fullName evidence="5">Flagellar cap protein</fullName>
    </alternativeName>
</protein>
<comment type="subcellular location">
    <subcellularLocation>
        <location evidence="5">Secreted</location>
    </subcellularLocation>
    <subcellularLocation>
        <location evidence="5">Bacterial flagellum</location>
    </subcellularLocation>
</comment>
<dbReference type="PANTHER" id="PTHR30288:SF0">
    <property type="entry name" value="FLAGELLAR HOOK-ASSOCIATED PROTEIN 2"/>
    <property type="match status" value="1"/>
</dbReference>
<feature type="domain" description="Flagellar hook-associated protein 2 N-terminal" evidence="6">
    <location>
        <begin position="16"/>
        <end position="110"/>
    </location>
</feature>
<keyword evidence="9" id="KW-1185">Reference proteome</keyword>
<keyword evidence="3 5" id="KW-0175">Coiled coil</keyword>
<dbReference type="InterPro" id="IPR003481">
    <property type="entry name" value="FliD_N"/>
</dbReference>
<evidence type="ECO:0000256" key="3">
    <source>
        <dbReference type="ARBA" id="ARBA00023054"/>
    </source>
</evidence>
<dbReference type="Proteomes" id="UP001549167">
    <property type="component" value="Unassembled WGS sequence"/>
</dbReference>
<evidence type="ECO:0000256" key="5">
    <source>
        <dbReference type="RuleBase" id="RU362066"/>
    </source>
</evidence>
<name>A0ABV2KTR0_9BACI</name>
<organism evidence="8 9">
    <name type="scientific">Alkalibacillus flavidus</name>
    <dbReference type="NCBI Taxonomy" id="546021"/>
    <lineage>
        <taxon>Bacteria</taxon>
        <taxon>Bacillati</taxon>
        <taxon>Bacillota</taxon>
        <taxon>Bacilli</taxon>
        <taxon>Bacillales</taxon>
        <taxon>Bacillaceae</taxon>
        <taxon>Alkalibacillus</taxon>
    </lineage>
</organism>
<evidence type="ECO:0000259" key="6">
    <source>
        <dbReference type="Pfam" id="PF02465"/>
    </source>
</evidence>
<dbReference type="Pfam" id="PF02465">
    <property type="entry name" value="FliD_N"/>
    <property type="match status" value="1"/>
</dbReference>
<dbReference type="EMBL" id="JBEPMX010000004">
    <property type="protein sequence ID" value="MET3682973.1"/>
    <property type="molecule type" value="Genomic_DNA"/>
</dbReference>
<keyword evidence="8" id="KW-0966">Cell projection</keyword>
<keyword evidence="8" id="KW-0969">Cilium</keyword>
<evidence type="ECO:0000256" key="2">
    <source>
        <dbReference type="ARBA" id="ARBA00011255"/>
    </source>
</evidence>
<comment type="caution">
    <text evidence="8">The sequence shown here is derived from an EMBL/GenBank/DDBJ whole genome shotgun (WGS) entry which is preliminary data.</text>
</comment>
<sequence>MVSNNMDTMRMTGFASGMNIESMVNQLMQAERQPLQQMKQDQLWLTQQRDAYREVNSKMSEFENMFLDMKLSSTYQGTKSESSSDAVSVSSSSDAGETNFQIDVQSLASKAIRKTDLADGEQLFGDNFDPTSSFEDQVNVTQNQIDFTYHNENGPQNVSVDLTQMEAGYSLNDVFDEIETQSDGNVRGFYDETADEVFLERAESGNFNEGGAEIQFAAGSFLDEMFKMNPDDATEHGGTNASFTYNGVDMESTSNSYELNGATLQFNQTTDTPATISIEKDIDGAVKDITNFVDKYNELIGFMNEKVNEPRNRDYPPLTESQKSEMSDREIELWEERSKSGELRGDTIVRGAVSDMRTSWYEEVNNPDSDYNSIFEVGITTVSALDVGPNDQGKLEVDEEKLREALENDSEGVYKLFSNDTEDNSRGLLNRVEDSLEGTMDRITERAGRVTDTDFEYTMGQELISMTERVSDFERRMQQTEQRYWDQFTRMEQAIQKMNAQSQQMQQQLGGMM</sequence>
<keyword evidence="4 5" id="KW-0975">Bacterial flagellum</keyword>
<comment type="subunit">
    <text evidence="2 5">Homopentamer.</text>
</comment>
<dbReference type="RefSeq" id="WP_354219570.1">
    <property type="nucleotide sequence ID" value="NZ_JBEPMX010000004.1"/>
</dbReference>
<evidence type="ECO:0000313" key="9">
    <source>
        <dbReference type="Proteomes" id="UP001549167"/>
    </source>
</evidence>
<dbReference type="InterPro" id="IPR010809">
    <property type="entry name" value="FliD_C"/>
</dbReference>
<feature type="coiled-coil region" evidence="5">
    <location>
        <begin position="463"/>
        <end position="508"/>
    </location>
</feature>
<evidence type="ECO:0000259" key="7">
    <source>
        <dbReference type="Pfam" id="PF07195"/>
    </source>
</evidence>
<feature type="domain" description="Flagellar hook-associated protein 2 C-terminal" evidence="7">
    <location>
        <begin position="238"/>
        <end position="500"/>
    </location>
</feature>
<comment type="similarity">
    <text evidence="1 5">Belongs to the FliD family.</text>
</comment>